<evidence type="ECO:0000313" key="3">
    <source>
        <dbReference type="Proteomes" id="UP001596096"/>
    </source>
</evidence>
<dbReference type="EMBL" id="JBHSNW010000021">
    <property type="protein sequence ID" value="MFC5819846.1"/>
    <property type="molecule type" value="Genomic_DNA"/>
</dbReference>
<sequence length="687" mass="73479">MADEPLPQAGTRQNTTAQRDGFNAGRNLNINNYYSPGKSAPGATRAHGVLFPPLGRLPKRVRGREPLLEQLRVLLAGPDGRVHVLAGLGGTGKSTVALQLAELAVQDGRPVWWASAVDAANLSGSLLVLARALGADDWQVDEARTGRQPACDVLWQVLEAHRDWLLVIDDADDVAKLETAGRTVGDGNGWLRGSRSGLVLVSTRDGDPRHWGHGSELHLVGCLSKKHGGQVLVDLAPGAGDITEAEALAERLAGLVLALHHAGSQLASPFAQQQSFADYRQVLESEGTAVLGGTAGEVDDRVVVGRTWELSLAQLETAGVGQARGLLGVLAWFAPAVPIPVSGLDHAILGRACGSPDRAGVVAGLEALLSVGLIQAPLLTADGATAEGVADVMVNPLVAETVRERLDYVETDRTASAATELLVHATADLQADGPARRPAWQKWSAHLEEMLDVAGPQVRGPVLENLMSTAYVAATMLLWAGLYEASVKITEAAIKHLPSLAADHPVARSLRRIQAGAYQYVDRKSEAEHIYHELLSTVPDGDTELLDIRADHARFVAEEKGSAEAEHLLRALLRDQETELGVDDERTLATRYEIARTVAGRGDLAEAENLLRAVLRDQETSLGADYQATLATRYELAWVLAKRGDRTGAEHTFRQLLTQQTKELGSDHPHTQLTLRSLSSLNGENSV</sequence>
<dbReference type="PANTHER" id="PTHR46082">
    <property type="entry name" value="ATP/GTP-BINDING PROTEIN-RELATED"/>
    <property type="match status" value="1"/>
</dbReference>
<evidence type="ECO:0000256" key="1">
    <source>
        <dbReference type="SAM" id="MobiDB-lite"/>
    </source>
</evidence>
<accession>A0ABW1C547</accession>
<dbReference type="Proteomes" id="UP001596096">
    <property type="component" value="Unassembled WGS sequence"/>
</dbReference>
<proteinExistence type="predicted"/>
<feature type="region of interest" description="Disordered" evidence="1">
    <location>
        <begin position="1"/>
        <end position="24"/>
    </location>
</feature>
<dbReference type="RefSeq" id="WP_219545351.1">
    <property type="nucleotide sequence ID" value="NZ_JAHKRN010000015.1"/>
</dbReference>
<reference evidence="3" key="1">
    <citation type="journal article" date="2019" name="Int. J. Syst. Evol. Microbiol.">
        <title>The Global Catalogue of Microorganisms (GCM) 10K type strain sequencing project: providing services to taxonomists for standard genome sequencing and annotation.</title>
        <authorList>
            <consortium name="The Broad Institute Genomics Platform"/>
            <consortium name="The Broad Institute Genome Sequencing Center for Infectious Disease"/>
            <person name="Wu L."/>
            <person name="Ma J."/>
        </authorList>
    </citation>
    <scope>NUCLEOTIDE SEQUENCE [LARGE SCALE GENOMIC DNA]</scope>
    <source>
        <strain evidence="3">CGMCC 4.7106</strain>
    </source>
</reference>
<protein>
    <submittedName>
        <fullName evidence="2">Tetratricopeptide repeat protein</fullName>
    </submittedName>
</protein>
<organism evidence="2 3">
    <name type="scientific">Nonomuraea harbinensis</name>
    <dbReference type="NCBI Taxonomy" id="1286938"/>
    <lineage>
        <taxon>Bacteria</taxon>
        <taxon>Bacillati</taxon>
        <taxon>Actinomycetota</taxon>
        <taxon>Actinomycetes</taxon>
        <taxon>Streptosporangiales</taxon>
        <taxon>Streptosporangiaceae</taxon>
        <taxon>Nonomuraea</taxon>
    </lineage>
</organism>
<dbReference type="Pfam" id="PF13374">
    <property type="entry name" value="TPR_10"/>
    <property type="match status" value="2"/>
</dbReference>
<comment type="caution">
    <text evidence="2">The sequence shown here is derived from an EMBL/GenBank/DDBJ whole genome shotgun (WGS) entry which is preliminary data.</text>
</comment>
<gene>
    <name evidence="2" type="ORF">ACFPUY_32515</name>
</gene>
<evidence type="ECO:0000313" key="2">
    <source>
        <dbReference type="EMBL" id="MFC5819846.1"/>
    </source>
</evidence>
<name>A0ABW1C547_9ACTN</name>
<dbReference type="InterPro" id="IPR053137">
    <property type="entry name" value="NLR-like"/>
</dbReference>
<dbReference type="PANTHER" id="PTHR46082:SF6">
    <property type="entry name" value="AAA+ ATPASE DOMAIN-CONTAINING PROTEIN-RELATED"/>
    <property type="match status" value="1"/>
</dbReference>
<keyword evidence="3" id="KW-1185">Reference proteome</keyword>